<feature type="region of interest" description="Disordered" evidence="1">
    <location>
        <begin position="162"/>
        <end position="190"/>
    </location>
</feature>
<organism evidence="3 4">
    <name type="scientific">Candidatus Accumulibacter contiguus</name>
    <dbReference type="NCBI Taxonomy" id="2954381"/>
    <lineage>
        <taxon>Bacteria</taxon>
        <taxon>Pseudomonadati</taxon>
        <taxon>Pseudomonadota</taxon>
        <taxon>Betaproteobacteria</taxon>
        <taxon>Candidatus Accumulibacter</taxon>
    </lineage>
</organism>
<evidence type="ECO:0000313" key="3">
    <source>
        <dbReference type="EMBL" id="NMQ06038.1"/>
    </source>
</evidence>
<proteinExistence type="predicted"/>
<protein>
    <submittedName>
        <fullName evidence="3">TIR domain-containing protein</fullName>
    </submittedName>
</protein>
<dbReference type="RefSeq" id="WP_169070649.1">
    <property type="nucleotide sequence ID" value="NZ_SPMX01000034.1"/>
</dbReference>
<dbReference type="InterPro" id="IPR013568">
    <property type="entry name" value="SEFIR_dom"/>
</dbReference>
<feature type="domain" description="SEFIR" evidence="2">
    <location>
        <begin position="7"/>
        <end position="146"/>
    </location>
</feature>
<sequence>MEHRGATPRVFISYSHDTNAHREGVLRLSQRLRKEGIETRLDQYVNGTPAEKWPRWMLNQIDWAEFILLVCTETYYRRFRGHEEPGKGKGADWEGAVITQELYDARSATIRFVPVLFDAIDERFIPEPVRGHTFYVLNTEQAYQDLYDFLLGQAGVEPAPVGIPRRKSRRSAKPLVSGAQVDSGARAGAGPPPLTELQKLLKSYLQENWPTLSTRQEFTRADLFLDLETATPLSPERVFAIVCDRPALEVLLGAREFFEARAARGFSAAAAVSEADGIVCSAIVRCALVAAERYVRAKVAADAHRDHDPVRSSEHLVACIEAAVRLGFGLCFSAGSPQPENVFRLVHPVPEPGVPGEEGVALSAAELLATIERRELQTGQEYDPDYLRTFIRRRARKLGAALVVSTDAAGRFESAEKRAELLKDLQEQFELRTFFQQRADDAMPLWARQMQDSLLHALGPIFDFSRSSTDRQANR</sequence>
<name>A0ABX1T8R2_9PROT</name>
<dbReference type="EMBL" id="SPMX01000034">
    <property type="protein sequence ID" value="NMQ06038.1"/>
    <property type="molecule type" value="Genomic_DNA"/>
</dbReference>
<dbReference type="Pfam" id="PF08357">
    <property type="entry name" value="SEFIR"/>
    <property type="match status" value="1"/>
</dbReference>
<dbReference type="Gene3D" id="3.40.50.11530">
    <property type="match status" value="1"/>
</dbReference>
<comment type="caution">
    <text evidence="3">The sequence shown here is derived from an EMBL/GenBank/DDBJ whole genome shotgun (WGS) entry which is preliminary data.</text>
</comment>
<dbReference type="Proteomes" id="UP000886469">
    <property type="component" value="Unassembled WGS sequence"/>
</dbReference>
<gene>
    <name evidence="3" type="ORF">E4Q08_12630</name>
</gene>
<evidence type="ECO:0000313" key="4">
    <source>
        <dbReference type="Proteomes" id="UP000886469"/>
    </source>
</evidence>
<evidence type="ECO:0000256" key="1">
    <source>
        <dbReference type="SAM" id="MobiDB-lite"/>
    </source>
</evidence>
<evidence type="ECO:0000259" key="2">
    <source>
        <dbReference type="PROSITE" id="PS51534"/>
    </source>
</evidence>
<dbReference type="PROSITE" id="PS51534">
    <property type="entry name" value="SEFIR"/>
    <property type="match status" value="1"/>
</dbReference>
<dbReference type="SUPFAM" id="SSF52200">
    <property type="entry name" value="Toll/Interleukin receptor TIR domain"/>
    <property type="match status" value="1"/>
</dbReference>
<reference evidence="3" key="1">
    <citation type="submission" date="2019-03" db="EMBL/GenBank/DDBJ databases">
        <title>Metabolic reconstructions from genomes of highly enriched 'Candidatus Accumulibacter' and 'Candidatus Competibacter' bioreactor populations.</title>
        <authorList>
            <person name="Annavajhala M.K."/>
            <person name="Welles L."/>
            <person name="Abbas B."/>
            <person name="Sorokin D."/>
            <person name="Park H."/>
            <person name="Van Loosdrecht M."/>
            <person name="Chandran K."/>
        </authorList>
    </citation>
    <scope>NUCLEOTIDE SEQUENCE</scope>
    <source>
        <strain evidence="3">SBR_L</strain>
    </source>
</reference>
<accession>A0ABX1T8R2</accession>
<keyword evidence="4" id="KW-1185">Reference proteome</keyword>
<dbReference type="InterPro" id="IPR035897">
    <property type="entry name" value="Toll_tir_struct_dom_sf"/>
</dbReference>